<dbReference type="STRING" id="1764295.A0A5B8MRZ3"/>
<dbReference type="Pfam" id="PF00856">
    <property type="entry name" value="SET"/>
    <property type="match status" value="1"/>
</dbReference>
<feature type="domain" description="SET" evidence="2">
    <location>
        <begin position="37"/>
        <end position="150"/>
    </location>
</feature>
<organism evidence="3 4">
    <name type="scientific">Chloropicon primus</name>
    <dbReference type="NCBI Taxonomy" id="1764295"/>
    <lineage>
        <taxon>Eukaryota</taxon>
        <taxon>Viridiplantae</taxon>
        <taxon>Chlorophyta</taxon>
        <taxon>Chloropicophyceae</taxon>
        <taxon>Chloropicales</taxon>
        <taxon>Chloropicaceae</taxon>
        <taxon>Chloropicon</taxon>
    </lineage>
</organism>
<dbReference type="Proteomes" id="UP000316726">
    <property type="component" value="Chromosome 8"/>
</dbReference>
<dbReference type="InterPro" id="IPR001214">
    <property type="entry name" value="SET_dom"/>
</dbReference>
<proteinExistence type="predicted"/>
<feature type="region of interest" description="Disordered" evidence="1">
    <location>
        <begin position="159"/>
        <end position="181"/>
    </location>
</feature>
<gene>
    <name evidence="3" type="ORF">A3770_08p52020</name>
</gene>
<sequence length="181" mass="20083">MASVRESCAEPDLVSAADGVARVLPAAVGKEGADVEPALVVKEVQYTDEEVGRGVFALKPLPRSTLVEVAHGIYIPKAEYEDHVKLTVFEHYVFNCKKRGGKMLCLGLGSLFNHSNSPNLDYRIDEDRLVIKFYAARPIQEGEELTIFYGANLWFPSMEEERPSSPPETEDSFFAKLSLSD</sequence>
<evidence type="ECO:0000313" key="4">
    <source>
        <dbReference type="Proteomes" id="UP000316726"/>
    </source>
</evidence>
<evidence type="ECO:0000259" key="2">
    <source>
        <dbReference type="PROSITE" id="PS50280"/>
    </source>
</evidence>
<accession>A0A5B8MRZ3</accession>
<keyword evidence="4" id="KW-1185">Reference proteome</keyword>
<dbReference type="PROSITE" id="PS50280">
    <property type="entry name" value="SET"/>
    <property type="match status" value="1"/>
</dbReference>
<dbReference type="CDD" id="cd10540">
    <property type="entry name" value="SET_SpSet7-like"/>
    <property type="match status" value="1"/>
</dbReference>
<dbReference type="SMART" id="SM00317">
    <property type="entry name" value="SET"/>
    <property type="match status" value="1"/>
</dbReference>
<evidence type="ECO:0000256" key="1">
    <source>
        <dbReference type="SAM" id="MobiDB-lite"/>
    </source>
</evidence>
<protein>
    <recommendedName>
        <fullName evidence="2">SET domain-containing protein</fullName>
    </recommendedName>
</protein>
<dbReference type="InterPro" id="IPR046341">
    <property type="entry name" value="SET_dom_sf"/>
</dbReference>
<dbReference type="OrthoDB" id="3180714at2759"/>
<dbReference type="Gene3D" id="2.170.270.10">
    <property type="entry name" value="SET domain"/>
    <property type="match status" value="1"/>
</dbReference>
<reference evidence="3 4" key="1">
    <citation type="submission" date="2018-07" db="EMBL/GenBank/DDBJ databases">
        <title>The complete nuclear genome of the prasinophyte Chloropicon primus (CCMP1205).</title>
        <authorList>
            <person name="Pombert J.-F."/>
            <person name="Otis C."/>
            <person name="Turmel M."/>
            <person name="Lemieux C."/>
        </authorList>
    </citation>
    <scope>NUCLEOTIDE SEQUENCE [LARGE SCALE GENOMIC DNA]</scope>
    <source>
        <strain evidence="3 4">CCMP1205</strain>
    </source>
</reference>
<dbReference type="EMBL" id="CP031041">
    <property type="protein sequence ID" value="QDZ22684.1"/>
    <property type="molecule type" value="Genomic_DNA"/>
</dbReference>
<dbReference type="AlphaFoldDB" id="A0A5B8MRZ3"/>
<evidence type="ECO:0000313" key="3">
    <source>
        <dbReference type="EMBL" id="QDZ22684.1"/>
    </source>
</evidence>
<dbReference type="SUPFAM" id="SSF82199">
    <property type="entry name" value="SET domain"/>
    <property type="match status" value="1"/>
</dbReference>
<name>A0A5B8MRZ3_9CHLO</name>